<keyword evidence="4" id="KW-0802">TPR repeat</keyword>
<comment type="caution">
    <text evidence="7">The sequence shown here is derived from an EMBL/GenBank/DDBJ whole genome shotgun (WGS) entry which is preliminary data.</text>
</comment>
<feature type="domain" description="CheR-type methyltransferase" evidence="6">
    <location>
        <begin position="8"/>
        <end position="256"/>
    </location>
</feature>
<feature type="repeat" description="TPR" evidence="4">
    <location>
        <begin position="440"/>
        <end position="473"/>
    </location>
</feature>
<dbReference type="InterPro" id="IPR029063">
    <property type="entry name" value="SAM-dependent_MTases_sf"/>
</dbReference>
<dbReference type="Gene3D" id="1.25.40.10">
    <property type="entry name" value="Tetratricopeptide repeat domain"/>
    <property type="match status" value="1"/>
</dbReference>
<evidence type="ECO:0000256" key="4">
    <source>
        <dbReference type="PROSITE-ProRule" id="PRU00339"/>
    </source>
</evidence>
<dbReference type="PRINTS" id="PR00996">
    <property type="entry name" value="CHERMTFRASE"/>
</dbReference>
<dbReference type="GO" id="GO:0032259">
    <property type="term" value="P:methylation"/>
    <property type="evidence" value="ECO:0007669"/>
    <property type="project" value="UniProtKB-KW"/>
</dbReference>
<evidence type="ECO:0000256" key="5">
    <source>
        <dbReference type="SAM" id="MobiDB-lite"/>
    </source>
</evidence>
<dbReference type="EMBL" id="JAUJRV010000001">
    <property type="protein sequence ID" value="MDN7793912.1"/>
    <property type="molecule type" value="Genomic_DNA"/>
</dbReference>
<dbReference type="AlphaFoldDB" id="A0AAW7SVJ9"/>
<dbReference type="InterPro" id="IPR000780">
    <property type="entry name" value="CheR_MeTrfase"/>
</dbReference>
<feature type="region of interest" description="Disordered" evidence="5">
    <location>
        <begin position="357"/>
        <end position="405"/>
    </location>
</feature>
<dbReference type="Gene3D" id="3.40.50.150">
    <property type="entry name" value="Vaccinia Virus protein VP39"/>
    <property type="match status" value="1"/>
</dbReference>
<evidence type="ECO:0000259" key="6">
    <source>
        <dbReference type="PROSITE" id="PS50123"/>
    </source>
</evidence>
<organism evidence="7 8">
    <name type="scientific">Burkholderia vietnamiensis</name>
    <dbReference type="NCBI Taxonomy" id="60552"/>
    <lineage>
        <taxon>Bacteria</taxon>
        <taxon>Pseudomonadati</taxon>
        <taxon>Pseudomonadota</taxon>
        <taxon>Betaproteobacteria</taxon>
        <taxon>Burkholderiales</taxon>
        <taxon>Burkholderiaceae</taxon>
        <taxon>Burkholderia</taxon>
        <taxon>Burkholderia cepacia complex</taxon>
    </lineage>
</organism>
<dbReference type="PROSITE" id="PS50005">
    <property type="entry name" value="TPR"/>
    <property type="match status" value="1"/>
</dbReference>
<dbReference type="PANTHER" id="PTHR24422:SF19">
    <property type="entry name" value="CHEMOTAXIS PROTEIN METHYLTRANSFERASE"/>
    <property type="match status" value="1"/>
</dbReference>
<dbReference type="RefSeq" id="WP_301788317.1">
    <property type="nucleotide sequence ID" value="NZ_JAUJRV010000001.1"/>
</dbReference>
<dbReference type="Pfam" id="PF01739">
    <property type="entry name" value="CheR"/>
    <property type="match status" value="1"/>
</dbReference>
<dbReference type="SUPFAM" id="SSF48452">
    <property type="entry name" value="TPR-like"/>
    <property type="match status" value="1"/>
</dbReference>
<dbReference type="CDD" id="cd02440">
    <property type="entry name" value="AdoMet_MTases"/>
    <property type="match status" value="1"/>
</dbReference>
<gene>
    <name evidence="7" type="ORF">QZM33_02935</name>
</gene>
<dbReference type="GO" id="GO:0008757">
    <property type="term" value="F:S-adenosylmethionine-dependent methyltransferase activity"/>
    <property type="evidence" value="ECO:0007669"/>
    <property type="project" value="InterPro"/>
</dbReference>
<proteinExistence type="predicted"/>
<evidence type="ECO:0000256" key="1">
    <source>
        <dbReference type="ARBA" id="ARBA00022603"/>
    </source>
</evidence>
<name>A0AAW7SVJ9_BURVI</name>
<dbReference type="InterPro" id="IPR050903">
    <property type="entry name" value="Bact_Chemotaxis_MeTrfase"/>
</dbReference>
<protein>
    <submittedName>
        <fullName evidence="7">CheR family methyltransferase</fullName>
    </submittedName>
</protein>
<keyword evidence="3" id="KW-0949">S-adenosyl-L-methionine</keyword>
<evidence type="ECO:0000313" key="7">
    <source>
        <dbReference type="EMBL" id="MDN7793912.1"/>
    </source>
</evidence>
<sequence>MNAFAVLFRDWLRRETGIDPDSLGHDFLSRALTERVHALKSDGERLPSAARAPVTTEALRAYWARLHACADERRALIELFVVPETWFFRDGAAFAALARRAAERIACAPGRVIRVLSAPCSTGEEPYSAAMALLDAGLDPASFAIDALDLSARAIEHARAGCYGRNAFRGTQTAFRTRFFTPTADGWLLDEQVRSRVQFRQANLMEACADTGVRYDFVFCRNVLIYFDRDAQDRAIRQLASRLADDGMLFVGPAETGVAMRCGMRSARVPLAFAFQRADDGAVADECVAGHVGGDGSYRRMARGGALGAGPTSGAATASAMPLASAWTCASVSATASGLPSSSPTSATRALHAVVPPPSGLDAARAAPPTAFQPRAPSPFEPVAPPPADPLARARSPSPAPANAVDAPTLEQAQALANAGAFDEAERMLARFSAHAGPHADAYYLNGLIADARGRAEEAGDCYRKALYLRPTHHEALTHLATLLDVGGDGAGARWLLERARRAVG</sequence>
<dbReference type="SUPFAM" id="SSF53335">
    <property type="entry name" value="S-adenosyl-L-methionine-dependent methyltransferases"/>
    <property type="match status" value="1"/>
</dbReference>
<dbReference type="InterPro" id="IPR019734">
    <property type="entry name" value="TPR_rpt"/>
</dbReference>
<feature type="compositionally biased region" description="Pro residues" evidence="5">
    <location>
        <begin position="376"/>
        <end position="389"/>
    </location>
</feature>
<keyword evidence="2" id="KW-0808">Transferase</keyword>
<evidence type="ECO:0000313" key="8">
    <source>
        <dbReference type="Proteomes" id="UP001171620"/>
    </source>
</evidence>
<evidence type="ECO:0000256" key="3">
    <source>
        <dbReference type="ARBA" id="ARBA00022691"/>
    </source>
</evidence>
<dbReference type="InterPro" id="IPR011990">
    <property type="entry name" value="TPR-like_helical_dom_sf"/>
</dbReference>
<dbReference type="Proteomes" id="UP001171620">
    <property type="component" value="Unassembled WGS sequence"/>
</dbReference>
<dbReference type="SMART" id="SM00138">
    <property type="entry name" value="MeTrc"/>
    <property type="match status" value="1"/>
</dbReference>
<keyword evidence="1 7" id="KW-0489">Methyltransferase</keyword>
<accession>A0AAW7SVJ9</accession>
<dbReference type="InterPro" id="IPR022642">
    <property type="entry name" value="CheR_C"/>
</dbReference>
<reference evidence="7" key="1">
    <citation type="submission" date="2023-07" db="EMBL/GenBank/DDBJ databases">
        <title>A collection of bacterial strains from the Burkholderia cepacia Research Laboratory and Repository.</title>
        <authorList>
            <person name="Lipuma J."/>
            <person name="Spilker T."/>
            <person name="Caverly L."/>
        </authorList>
    </citation>
    <scope>NUCLEOTIDE SEQUENCE</scope>
    <source>
        <strain evidence="7">AU44268</strain>
    </source>
</reference>
<dbReference type="PANTHER" id="PTHR24422">
    <property type="entry name" value="CHEMOTAXIS PROTEIN METHYLTRANSFERASE"/>
    <property type="match status" value="1"/>
</dbReference>
<feature type="compositionally biased region" description="Low complexity" evidence="5">
    <location>
        <begin position="390"/>
        <end position="404"/>
    </location>
</feature>
<evidence type="ECO:0000256" key="2">
    <source>
        <dbReference type="ARBA" id="ARBA00022679"/>
    </source>
</evidence>
<dbReference type="PROSITE" id="PS50123">
    <property type="entry name" value="CHER"/>
    <property type="match status" value="1"/>
</dbReference>